<dbReference type="InterPro" id="IPR041664">
    <property type="entry name" value="AAA_16"/>
</dbReference>
<dbReference type="InterPro" id="IPR027417">
    <property type="entry name" value="P-loop_NTPase"/>
</dbReference>
<dbReference type="PANTHER" id="PTHR16305:SF35">
    <property type="entry name" value="TRANSCRIPTIONAL ACTIVATOR DOMAIN"/>
    <property type="match status" value="1"/>
</dbReference>
<evidence type="ECO:0000256" key="3">
    <source>
        <dbReference type="SAM" id="MobiDB-lite"/>
    </source>
</evidence>
<sequence>MEFVGRTDSLALLAAACERARAGHPQRVLVEGPAGIGKTALVRRFLRGDTHVLYGAGEEAESELAFGVLEQLLGRDGTGDGSGPGGGNGTGNGTGSGAGGRRWADAHAAGAALLEALDEAQGAGCAPDSDDRATRGPDTPRTSAPDAPGTPTPDTPRTSAPDAPGTPTPDTPAPNTPDTPIALVLDDAQWADHLSLQALTFAVRRLRADRVLVLVVVRDAEDTRLAEGLRRLFTADDAVRVRLDGLGPAELAELGGGMGVRGLTAQAAARLHAHTAGNPLHVKALLEQEGAGLLEALGEPGVTPPAPKSFTALVLAKLAACSPAADALVCAAAVLGTHCTPADAWEVAGADLLDEERRAADVLTALEEAVHTGLLTESPGDPLIRFPHPLVHAAVYHQLGPSRRAALHLSAARTVRDQAPRLRHRALAAAGPDPELAAELAALGRKFAAEGAWANAAGQLTAAARLGPEPAAYEQYTLEAVECALLAGDVPDMGEVAQRIAQFTPGGWRSYLLGRLSLFDLDRAEALLADAWHRCDPAAEPVLGARIAGQFAALHGSMSHGAEMAEWADLAIRLAPDDTATDMIRVLRLTGLAMSGRAPQTLAELAPLPDPALATPAQLEELLGRGTLREWTGDLTGAVRDLGGVFGACHGRAASFRVVAATALASAEYRAGRWDDAIVHTDLALSLAADTDQPHIALYCRMLAAQVHAVRGAFAKAQAHARVARVYAAGGHVNPTLWAALAEAHLARAQGRPEEVLAALGPLLALAPRGDLEEPGTVPWADLLAEAWAALGDEKHAVQALAPYEVLATQRGHHGALLAAARARGTLEAARGDTVAAERAFRSGLKHAAHVEAPFDRALLHLAYGGFLRRAGRRTRAGEQLRTARDLLVRLDAPPDLGRCERELAACGLGPAGSAAERESRTRGAALLTPQELAVARLVASGLTNRQVARELVISVKTVEYHLGRIFPKLGVDSRTRLMAALAADGPESGVGPSAGRAP</sequence>
<gene>
    <name evidence="5" type="ORF">OHB35_37575</name>
</gene>
<dbReference type="PROSITE" id="PS00622">
    <property type="entry name" value="HTH_LUXR_1"/>
    <property type="match status" value="1"/>
</dbReference>
<dbReference type="InterPro" id="IPR036388">
    <property type="entry name" value="WH-like_DNA-bd_sf"/>
</dbReference>
<keyword evidence="6" id="KW-1185">Reference proteome</keyword>
<dbReference type="PROSITE" id="PS50043">
    <property type="entry name" value="HTH_LUXR_2"/>
    <property type="match status" value="1"/>
</dbReference>
<dbReference type="InterPro" id="IPR000792">
    <property type="entry name" value="Tscrpt_reg_LuxR_C"/>
</dbReference>
<feature type="region of interest" description="Disordered" evidence="3">
    <location>
        <begin position="120"/>
        <end position="180"/>
    </location>
</feature>
<dbReference type="Pfam" id="PF00196">
    <property type="entry name" value="GerE"/>
    <property type="match status" value="1"/>
</dbReference>
<dbReference type="RefSeq" id="WP_326761074.1">
    <property type="nucleotide sequence ID" value="NZ_CP109135.1"/>
</dbReference>
<evidence type="ECO:0000259" key="4">
    <source>
        <dbReference type="PROSITE" id="PS50043"/>
    </source>
</evidence>
<protein>
    <submittedName>
        <fullName evidence="5">AAA family ATPase</fullName>
    </submittedName>
</protein>
<dbReference type="Proteomes" id="UP001340816">
    <property type="component" value="Chromosome"/>
</dbReference>
<dbReference type="SUPFAM" id="SSF48452">
    <property type="entry name" value="TPR-like"/>
    <property type="match status" value="1"/>
</dbReference>
<feature type="domain" description="HTH luxR-type" evidence="4">
    <location>
        <begin position="921"/>
        <end position="986"/>
    </location>
</feature>
<reference evidence="5 6" key="1">
    <citation type="submission" date="2022-10" db="EMBL/GenBank/DDBJ databases">
        <title>The complete genomes of actinobacterial strains from the NBC collection.</title>
        <authorList>
            <person name="Joergensen T.S."/>
            <person name="Alvarez Arevalo M."/>
            <person name="Sterndorff E.B."/>
            <person name="Faurdal D."/>
            <person name="Vuksanovic O."/>
            <person name="Mourched A.-S."/>
            <person name="Charusanti P."/>
            <person name="Shaw S."/>
            <person name="Blin K."/>
            <person name="Weber T."/>
        </authorList>
    </citation>
    <scope>NUCLEOTIDE SEQUENCE [LARGE SCALE GENOMIC DNA]</scope>
    <source>
        <strain evidence="5 6">NBC 01752</strain>
    </source>
</reference>
<dbReference type="EMBL" id="CP109135">
    <property type="protein sequence ID" value="WSD18486.1"/>
    <property type="molecule type" value="Genomic_DNA"/>
</dbReference>
<dbReference type="PANTHER" id="PTHR16305">
    <property type="entry name" value="TESTICULAR SOLUBLE ADENYLYL CYCLASE"/>
    <property type="match status" value="1"/>
</dbReference>
<feature type="region of interest" description="Disordered" evidence="3">
    <location>
        <begin position="75"/>
        <end position="103"/>
    </location>
</feature>
<dbReference type="InterPro" id="IPR011990">
    <property type="entry name" value="TPR-like_helical_dom_sf"/>
</dbReference>
<accession>A0ABZ1HMB0</accession>
<evidence type="ECO:0000256" key="2">
    <source>
        <dbReference type="ARBA" id="ARBA00022840"/>
    </source>
</evidence>
<organism evidence="5 6">
    <name type="scientific">Streptomyces phaeochromogenes</name>
    <dbReference type="NCBI Taxonomy" id="1923"/>
    <lineage>
        <taxon>Bacteria</taxon>
        <taxon>Bacillati</taxon>
        <taxon>Actinomycetota</taxon>
        <taxon>Actinomycetes</taxon>
        <taxon>Kitasatosporales</taxon>
        <taxon>Streptomycetaceae</taxon>
        <taxon>Streptomyces</taxon>
        <taxon>Streptomyces phaeochromogenes group</taxon>
    </lineage>
</organism>
<feature type="compositionally biased region" description="Pro residues" evidence="3">
    <location>
        <begin position="164"/>
        <end position="177"/>
    </location>
</feature>
<dbReference type="Gene3D" id="1.25.40.10">
    <property type="entry name" value="Tetratricopeptide repeat domain"/>
    <property type="match status" value="1"/>
</dbReference>
<feature type="compositionally biased region" description="Gly residues" evidence="3">
    <location>
        <begin position="79"/>
        <end position="100"/>
    </location>
</feature>
<dbReference type="InterPro" id="IPR016032">
    <property type="entry name" value="Sig_transdc_resp-reg_C-effctor"/>
</dbReference>
<dbReference type="SUPFAM" id="SSF46894">
    <property type="entry name" value="C-terminal effector domain of the bipartite response regulators"/>
    <property type="match status" value="1"/>
</dbReference>
<dbReference type="Pfam" id="PF13191">
    <property type="entry name" value="AAA_16"/>
    <property type="match status" value="1"/>
</dbReference>
<evidence type="ECO:0000313" key="6">
    <source>
        <dbReference type="Proteomes" id="UP001340816"/>
    </source>
</evidence>
<keyword evidence="1" id="KW-0547">Nucleotide-binding</keyword>
<keyword evidence="2" id="KW-0067">ATP-binding</keyword>
<dbReference type="CDD" id="cd06170">
    <property type="entry name" value="LuxR_C_like"/>
    <property type="match status" value="1"/>
</dbReference>
<name>A0ABZ1HMB0_STRPH</name>
<dbReference type="PRINTS" id="PR00038">
    <property type="entry name" value="HTHLUXR"/>
</dbReference>
<evidence type="ECO:0000256" key="1">
    <source>
        <dbReference type="ARBA" id="ARBA00022741"/>
    </source>
</evidence>
<evidence type="ECO:0000313" key="5">
    <source>
        <dbReference type="EMBL" id="WSD18486.1"/>
    </source>
</evidence>
<dbReference type="SMART" id="SM00421">
    <property type="entry name" value="HTH_LUXR"/>
    <property type="match status" value="1"/>
</dbReference>
<dbReference type="Gene3D" id="1.10.10.10">
    <property type="entry name" value="Winged helix-like DNA-binding domain superfamily/Winged helix DNA-binding domain"/>
    <property type="match status" value="1"/>
</dbReference>
<dbReference type="SUPFAM" id="SSF52540">
    <property type="entry name" value="P-loop containing nucleoside triphosphate hydrolases"/>
    <property type="match status" value="1"/>
</dbReference>
<proteinExistence type="predicted"/>